<evidence type="ECO:0000259" key="18">
    <source>
        <dbReference type="Pfam" id="PF17786"/>
    </source>
</evidence>
<evidence type="ECO:0000256" key="2">
    <source>
        <dbReference type="ARBA" id="ARBA00004371"/>
    </source>
</evidence>
<dbReference type="InterPro" id="IPR041447">
    <property type="entry name" value="Mannosidase_ig"/>
</dbReference>
<proteinExistence type="inferred from homology"/>
<reference evidence="20 21" key="1">
    <citation type="submission" date="2012-02" db="EMBL/GenBank/DDBJ databases">
        <title>The Genome Sequence of Bacteroides nordii CL02T12C05.</title>
        <authorList>
            <consortium name="The Broad Institute Genome Sequencing Platform"/>
            <person name="Earl A."/>
            <person name="Ward D."/>
            <person name="Feldgarden M."/>
            <person name="Gevers D."/>
            <person name="Zitomersky N.L."/>
            <person name="Coyne M.J."/>
            <person name="Comstock L.E."/>
            <person name="Young S.K."/>
            <person name="Zeng Q."/>
            <person name="Gargeya S."/>
            <person name="Fitzgerald M."/>
            <person name="Haas B."/>
            <person name="Abouelleil A."/>
            <person name="Alvarado L."/>
            <person name="Arachchi H.M."/>
            <person name="Berlin A."/>
            <person name="Chapman S.B."/>
            <person name="Gearin G."/>
            <person name="Goldberg J."/>
            <person name="Griggs A."/>
            <person name="Gujja S."/>
            <person name="Hansen M."/>
            <person name="Heiman D."/>
            <person name="Howarth C."/>
            <person name="Larimer J."/>
            <person name="Lui A."/>
            <person name="MacDonald P.J.P."/>
            <person name="McCowen C."/>
            <person name="Montmayeur A."/>
            <person name="Murphy C."/>
            <person name="Neiman D."/>
            <person name="Pearson M."/>
            <person name="Priest M."/>
            <person name="Roberts A."/>
            <person name="Saif S."/>
            <person name="Shea T."/>
            <person name="Sisk P."/>
            <person name="Stolte C."/>
            <person name="Sykes S."/>
            <person name="Wortman J."/>
            <person name="Nusbaum C."/>
            <person name="Birren B."/>
        </authorList>
    </citation>
    <scope>NUCLEOTIDE SEQUENCE [LARGE SCALE GENOMIC DNA]</scope>
    <source>
        <strain evidence="20 21">CL02T12C05</strain>
    </source>
</reference>
<keyword evidence="12" id="KW-0326">Glycosidase</keyword>
<dbReference type="SUPFAM" id="SSF49303">
    <property type="entry name" value="beta-Galactosidase/glucuronidase domain"/>
    <property type="match status" value="3"/>
</dbReference>
<dbReference type="Gene3D" id="3.20.20.80">
    <property type="entry name" value="Glycosidases"/>
    <property type="match status" value="1"/>
</dbReference>
<evidence type="ECO:0000256" key="12">
    <source>
        <dbReference type="ARBA" id="ARBA00023295"/>
    </source>
</evidence>
<dbReference type="GO" id="GO:0006516">
    <property type="term" value="P:glycoprotein catabolic process"/>
    <property type="evidence" value="ECO:0007669"/>
    <property type="project" value="TreeGrafter"/>
</dbReference>
<feature type="domain" description="Mannosidase Ig/CBM-like" evidence="18">
    <location>
        <begin position="689"/>
        <end position="776"/>
    </location>
</feature>
<evidence type="ECO:0000259" key="19">
    <source>
        <dbReference type="Pfam" id="PF22666"/>
    </source>
</evidence>
<comment type="similarity">
    <text evidence="13">Belongs to the glycosyl hydrolase 2 family. Beta-mannosidase B subfamily.</text>
</comment>
<evidence type="ECO:0000256" key="5">
    <source>
        <dbReference type="ARBA" id="ARBA00011738"/>
    </source>
</evidence>
<dbReference type="Pfam" id="PF17786">
    <property type="entry name" value="Mannosidase_ig"/>
    <property type="match status" value="1"/>
</dbReference>
<feature type="domain" description="Glycoside hydrolase family 2 immunoglobulin-like beta-sandwich" evidence="16">
    <location>
        <begin position="219"/>
        <end position="325"/>
    </location>
</feature>
<accession>I8X3I2</accession>
<dbReference type="InterPro" id="IPR006102">
    <property type="entry name" value="Ig-like_GH2"/>
</dbReference>
<dbReference type="GO" id="GO:0005975">
    <property type="term" value="P:carbohydrate metabolic process"/>
    <property type="evidence" value="ECO:0007669"/>
    <property type="project" value="InterPro"/>
</dbReference>
<dbReference type="FunFam" id="2.60.120.260:FF:000060">
    <property type="entry name" value="Probable beta-mannosidase"/>
    <property type="match status" value="1"/>
</dbReference>
<keyword evidence="21" id="KW-1185">Reference proteome</keyword>
<dbReference type="GO" id="GO:0005576">
    <property type="term" value="C:extracellular region"/>
    <property type="evidence" value="ECO:0007669"/>
    <property type="project" value="UniProtKB-SubCell"/>
</dbReference>
<dbReference type="SUPFAM" id="SSF51445">
    <property type="entry name" value="(Trans)glycosidases"/>
    <property type="match status" value="1"/>
</dbReference>
<keyword evidence="8" id="KW-0732">Signal</keyword>
<dbReference type="RefSeq" id="WP_007487279.1">
    <property type="nucleotide sequence ID" value="NZ_JH724316.1"/>
</dbReference>
<dbReference type="HOGENOM" id="CLU_005015_3_2_10"/>
<feature type="domain" description="Beta-mannosidase Ig-fold" evidence="17">
    <location>
        <begin position="780"/>
        <end position="856"/>
    </location>
</feature>
<dbReference type="SUPFAM" id="SSF49785">
    <property type="entry name" value="Galactose-binding domain-like"/>
    <property type="match status" value="1"/>
</dbReference>
<evidence type="ECO:0000256" key="13">
    <source>
        <dbReference type="ARBA" id="ARBA00038429"/>
    </source>
</evidence>
<dbReference type="InterPro" id="IPR036156">
    <property type="entry name" value="Beta-gal/glucu_dom_sf"/>
</dbReference>
<dbReference type="GO" id="GO:0005764">
    <property type="term" value="C:lysosome"/>
    <property type="evidence" value="ECO:0007669"/>
    <property type="project" value="UniProtKB-SubCell"/>
</dbReference>
<dbReference type="PANTHER" id="PTHR43730">
    <property type="entry name" value="BETA-MANNOSIDASE"/>
    <property type="match status" value="1"/>
</dbReference>
<dbReference type="Gene3D" id="2.60.120.260">
    <property type="entry name" value="Galactose-binding domain-like"/>
    <property type="match status" value="1"/>
</dbReference>
<gene>
    <name evidence="20" type="ORF">HMPREF1068_03964</name>
</gene>
<dbReference type="FunFam" id="3.20.20.80:FF:000050">
    <property type="entry name" value="Beta-mannosidase B"/>
    <property type="match status" value="1"/>
</dbReference>
<comment type="caution">
    <text evidence="20">The sequence shown here is derived from an EMBL/GenBank/DDBJ whole genome shotgun (WGS) entry which is preliminary data.</text>
</comment>
<evidence type="ECO:0000256" key="7">
    <source>
        <dbReference type="ARBA" id="ARBA00022525"/>
    </source>
</evidence>
<dbReference type="InterPro" id="IPR041625">
    <property type="entry name" value="Beta-mannosidase_Ig"/>
</dbReference>
<feature type="domain" description="Beta-mannosidase-like galactose-binding" evidence="19">
    <location>
        <begin position="32"/>
        <end position="209"/>
    </location>
</feature>
<keyword evidence="7" id="KW-0964">Secreted</keyword>
<evidence type="ECO:0000256" key="4">
    <source>
        <dbReference type="ARBA" id="ARBA00004740"/>
    </source>
</evidence>
<dbReference type="InterPro" id="IPR050887">
    <property type="entry name" value="Beta-mannosidase_GH2"/>
</dbReference>
<dbReference type="InterPro" id="IPR008979">
    <property type="entry name" value="Galactose-bd-like_sf"/>
</dbReference>
<evidence type="ECO:0000256" key="1">
    <source>
        <dbReference type="ARBA" id="ARBA00000829"/>
    </source>
</evidence>
<keyword evidence="9" id="KW-0378">Hydrolase</keyword>
<keyword evidence="10" id="KW-0325">Glycoprotein</keyword>
<comment type="subcellular location">
    <subcellularLocation>
        <location evidence="2">Lysosome</location>
    </subcellularLocation>
    <subcellularLocation>
        <location evidence="3">Secreted</location>
    </subcellularLocation>
</comment>
<protein>
    <recommendedName>
        <fullName evidence="14">Beta-mannosidase B</fullName>
        <ecNumber evidence="6">3.2.1.25</ecNumber>
    </recommendedName>
    <alternativeName>
        <fullName evidence="15">Mannanase B</fullName>
    </alternativeName>
</protein>
<dbReference type="InterPro" id="IPR013783">
    <property type="entry name" value="Ig-like_fold"/>
</dbReference>
<evidence type="ECO:0000256" key="14">
    <source>
        <dbReference type="ARBA" id="ARBA00041069"/>
    </source>
</evidence>
<dbReference type="Proteomes" id="UP000003089">
    <property type="component" value="Unassembled WGS sequence"/>
</dbReference>
<keyword evidence="11" id="KW-0458">Lysosome</keyword>
<dbReference type="InterPro" id="IPR017853">
    <property type="entry name" value="GH"/>
</dbReference>
<evidence type="ECO:0000256" key="6">
    <source>
        <dbReference type="ARBA" id="ARBA00012754"/>
    </source>
</evidence>
<dbReference type="EMBL" id="AGXS01000026">
    <property type="protein sequence ID" value="EIY44677.1"/>
    <property type="molecule type" value="Genomic_DNA"/>
</dbReference>
<evidence type="ECO:0000256" key="10">
    <source>
        <dbReference type="ARBA" id="ARBA00023180"/>
    </source>
</evidence>
<dbReference type="Pfam" id="PF22666">
    <property type="entry name" value="Glyco_hydro_2_N2"/>
    <property type="match status" value="1"/>
</dbReference>
<comment type="catalytic activity">
    <reaction evidence="1">
        <text>Hydrolysis of terminal, non-reducing beta-D-mannose residues in beta-D-mannosides.</text>
        <dbReference type="EC" id="3.2.1.25"/>
    </reaction>
</comment>
<evidence type="ECO:0000313" key="21">
    <source>
        <dbReference type="Proteomes" id="UP000003089"/>
    </source>
</evidence>
<dbReference type="AlphaFoldDB" id="I8X3I2"/>
<dbReference type="STRING" id="997884.HMPREF1068_03964"/>
<dbReference type="eggNOG" id="COG3250">
    <property type="taxonomic scope" value="Bacteria"/>
</dbReference>
<comment type="pathway">
    <text evidence="4">Glycan metabolism; N-glycan degradation.</text>
</comment>
<sequence>MKINRIITLLLVAIQFSMMDARPLQQFIHEGWSFRQARGTNWYPATVPGVVHTDLLNNGLIEDPFYRLNERGVQWVDKEDWMYRTTFDVSPELLSKENIILRFDGLDTYADVTLNGKKILSADNMFREWQADVSSLLKLKDNQLEVYLHSPIKIAIPKWEAVPFRYRSSNDQSENGGLFDRKVGVFVRKAGYHFGWDWGPRLVTSGIWRPVTLEAWNDARINDVFYNQKAVTEREASIDVVVELLADKEVTVELKVVNRTDHRTENRKSVHLTKGLNKVPVSFTMKKPKLWWTNGLGEPFLYDMAVTLDLNGTEIDVKEQKLGVRSLKVITAPDRYGESFYFELNGKPLFAKGSNYIPCDNFLPRVTDSIYDKTIRDAVAANMNMLRVWGGGIYENDLFYELCDEQGILVWQDFMFACSMFPAEGDLLENIRREAIDNVRRLRNHACIALWCGNNECLDAWFNWNWKPTYDRQNPAYSELIWKQFKDQYFVTLPQVVEEYHPGACYRKSSPYSDDKGTRNHTVGDMHYWEVWQGLKPLSEFNKERSRFFSEYGFQSFPEFESIKRYAPHAGDWELTSEVMMAHQRGGTAANKRINDFLLTEYRKPKDFRAFTYMSQLLQADAMKMAMEAHRRDMPYCMGSLVWQHNDCWPVASWSSRDYYGRWKAQHYFTVKSFDDILVSPIEKSKGLLEVYAVSDRLKQTSGTLTVRVLKLTGGTVKQVVKKVNVPANTSTPIWTGDMDELLGGLSRTDVVVNVNYKDKGGREYVNNYFLAKQKDMRYPEARIQKEIIPVEGGYEVTLSSDVFARGVFVSIEGDTDNFVSDNYMDLLPGEPVKVRVNTSLASSPFTAKLKVVSFSEMY</sequence>
<evidence type="ECO:0000256" key="15">
    <source>
        <dbReference type="ARBA" id="ARBA00041614"/>
    </source>
</evidence>
<comment type="subunit">
    <text evidence="5">Homodimer.</text>
</comment>
<evidence type="ECO:0000256" key="8">
    <source>
        <dbReference type="ARBA" id="ARBA00022729"/>
    </source>
</evidence>
<dbReference type="InterPro" id="IPR054593">
    <property type="entry name" value="Beta-mannosidase-like_N2"/>
</dbReference>
<evidence type="ECO:0000259" key="17">
    <source>
        <dbReference type="Pfam" id="PF17753"/>
    </source>
</evidence>
<dbReference type="PATRIC" id="fig|997884.3.peg.4068"/>
<evidence type="ECO:0000256" key="9">
    <source>
        <dbReference type="ARBA" id="ARBA00022801"/>
    </source>
</evidence>
<dbReference type="Pfam" id="PF00703">
    <property type="entry name" value="Glyco_hydro_2"/>
    <property type="match status" value="1"/>
</dbReference>
<name>I8X3I2_9BACE</name>
<evidence type="ECO:0000259" key="16">
    <source>
        <dbReference type="Pfam" id="PF00703"/>
    </source>
</evidence>
<dbReference type="PANTHER" id="PTHR43730:SF1">
    <property type="entry name" value="BETA-MANNOSIDASE"/>
    <property type="match status" value="1"/>
</dbReference>
<organism evidence="20 21">
    <name type="scientific">Bacteroides nordii CL02T12C05</name>
    <dbReference type="NCBI Taxonomy" id="997884"/>
    <lineage>
        <taxon>Bacteria</taxon>
        <taxon>Pseudomonadati</taxon>
        <taxon>Bacteroidota</taxon>
        <taxon>Bacteroidia</taxon>
        <taxon>Bacteroidales</taxon>
        <taxon>Bacteroidaceae</taxon>
        <taxon>Bacteroides</taxon>
    </lineage>
</organism>
<dbReference type="EC" id="3.2.1.25" evidence="6"/>
<evidence type="ECO:0000256" key="11">
    <source>
        <dbReference type="ARBA" id="ARBA00023228"/>
    </source>
</evidence>
<dbReference type="Gene3D" id="2.60.40.10">
    <property type="entry name" value="Immunoglobulins"/>
    <property type="match status" value="3"/>
</dbReference>
<evidence type="ECO:0000313" key="20">
    <source>
        <dbReference type="EMBL" id="EIY44677.1"/>
    </source>
</evidence>
<evidence type="ECO:0000256" key="3">
    <source>
        <dbReference type="ARBA" id="ARBA00004613"/>
    </source>
</evidence>
<dbReference type="Pfam" id="PF17753">
    <property type="entry name" value="Ig_mannosidase"/>
    <property type="match status" value="1"/>
</dbReference>
<dbReference type="GO" id="GO:0004567">
    <property type="term" value="F:beta-mannosidase activity"/>
    <property type="evidence" value="ECO:0007669"/>
    <property type="project" value="UniProtKB-EC"/>
</dbReference>